<comment type="caution">
    <text evidence="1">The sequence shown here is derived from an EMBL/GenBank/DDBJ whole genome shotgun (WGS) entry which is preliminary data.</text>
</comment>
<dbReference type="EMBL" id="JACCBU010000001">
    <property type="protein sequence ID" value="NYE75341.1"/>
    <property type="molecule type" value="Genomic_DNA"/>
</dbReference>
<sequence length="387" mass="43149">MTQSLDHLMNPAWELLALGEPTHAEPRFGFLRNRLFQQLVGHGYRSLALESDRVAGTLVDDFVRNGVGDLDRVMAEGFSHGFGEHPANRELVAWMRDHNQEQAPADRLAWYGFDVPFETLSAPSPRRFLAHALAYLDLELDLGPKIDRLIGPEERWDSAAALMNREASPGASAEADELRNLTEDLITTLHVRAPELIKKSSAAAWREVEVRLTAARQLLHYHGQAAAAWTEGEVADEPRWNRMCATRDAMMARNLIELRTLEAHRGPTLVFANNLHLQRQISTMQMGPMRLEWWGAGSILAPLLGDRYGFVAGSLGASPKIDLGQPRPDTYESFLQTKINDWGLLRPEELPAATSRTDATPRQGYFPLDQETIDGADLILHLAAGQA</sequence>
<dbReference type="RefSeq" id="WP_179757864.1">
    <property type="nucleotide sequence ID" value="NZ_JACCBU010000001.1"/>
</dbReference>
<dbReference type="Proteomes" id="UP000569914">
    <property type="component" value="Unassembled WGS sequence"/>
</dbReference>
<organism evidence="1 2">
    <name type="scientific">Microlunatus parietis</name>
    <dbReference type="NCBI Taxonomy" id="682979"/>
    <lineage>
        <taxon>Bacteria</taxon>
        <taxon>Bacillati</taxon>
        <taxon>Actinomycetota</taxon>
        <taxon>Actinomycetes</taxon>
        <taxon>Propionibacteriales</taxon>
        <taxon>Propionibacteriaceae</taxon>
        <taxon>Microlunatus</taxon>
    </lineage>
</organism>
<dbReference type="Gene3D" id="1.20.1440.30">
    <property type="entry name" value="Biosynthetic Protein domain"/>
    <property type="match status" value="1"/>
</dbReference>
<dbReference type="SUPFAM" id="SSF159501">
    <property type="entry name" value="EreA/ChaN-like"/>
    <property type="match status" value="1"/>
</dbReference>
<dbReference type="Gene3D" id="3.40.1660.10">
    <property type="entry name" value="EreA-like (biosynthetic domain)"/>
    <property type="match status" value="1"/>
</dbReference>
<dbReference type="InterPro" id="IPR007815">
    <property type="entry name" value="Emycin_Estase"/>
</dbReference>
<keyword evidence="2" id="KW-1185">Reference proteome</keyword>
<dbReference type="PANTHER" id="PTHR31299:SF0">
    <property type="entry name" value="ESTERASE, PUTATIVE (AFU_ORTHOLOGUE AFUA_1G05850)-RELATED"/>
    <property type="match status" value="1"/>
</dbReference>
<dbReference type="CDD" id="cd14728">
    <property type="entry name" value="Ere-like"/>
    <property type="match status" value="1"/>
</dbReference>
<dbReference type="PANTHER" id="PTHR31299">
    <property type="entry name" value="ESTERASE, PUTATIVE (AFU_ORTHOLOGUE AFUA_1G05850)-RELATED"/>
    <property type="match status" value="1"/>
</dbReference>
<reference evidence="1 2" key="1">
    <citation type="submission" date="2020-07" db="EMBL/GenBank/DDBJ databases">
        <title>Sequencing the genomes of 1000 actinobacteria strains.</title>
        <authorList>
            <person name="Klenk H.-P."/>
        </authorList>
    </citation>
    <scope>NUCLEOTIDE SEQUENCE [LARGE SCALE GENOMIC DNA]</scope>
    <source>
        <strain evidence="1 2">DSM 22083</strain>
    </source>
</reference>
<name>A0A7Y9IE99_9ACTN</name>
<dbReference type="AlphaFoldDB" id="A0A7Y9IE99"/>
<dbReference type="GO" id="GO:0046677">
    <property type="term" value="P:response to antibiotic"/>
    <property type="evidence" value="ECO:0007669"/>
    <property type="project" value="InterPro"/>
</dbReference>
<protein>
    <submittedName>
        <fullName evidence="1">Erythromycin esterase-like protein</fullName>
    </submittedName>
</protein>
<evidence type="ECO:0000313" key="1">
    <source>
        <dbReference type="EMBL" id="NYE75341.1"/>
    </source>
</evidence>
<proteinExistence type="predicted"/>
<dbReference type="Gene3D" id="3.30.1870.10">
    <property type="entry name" value="EreA-like, domain 2"/>
    <property type="match status" value="1"/>
</dbReference>
<dbReference type="Pfam" id="PF05139">
    <property type="entry name" value="Erythro_esteras"/>
    <property type="match status" value="1"/>
</dbReference>
<gene>
    <name evidence="1" type="ORF">BKA15_006670</name>
</gene>
<accession>A0A7Y9IE99</accession>
<dbReference type="InterPro" id="IPR052036">
    <property type="entry name" value="Hydrolase/PRTase-associated"/>
</dbReference>
<evidence type="ECO:0000313" key="2">
    <source>
        <dbReference type="Proteomes" id="UP000569914"/>
    </source>
</evidence>